<feature type="chain" id="PRO_5021962850" evidence="2">
    <location>
        <begin position="26"/>
        <end position="72"/>
    </location>
</feature>
<dbReference type="AlphaFoldDB" id="A0A564G6F4"/>
<keyword evidence="6" id="KW-1185">Reference proteome</keyword>
<evidence type="ECO:0000256" key="2">
    <source>
        <dbReference type="SAM" id="SignalP"/>
    </source>
</evidence>
<evidence type="ECO:0000313" key="3">
    <source>
        <dbReference type="EMBL" id="GJD59844.1"/>
    </source>
</evidence>
<sequence>MTDLNFAGLSIAAMLSLYVGSVANAAVVNMPRPAPEVSRFADGAIIKTQTLGMQRRHERRMDRHDRRMERRY</sequence>
<dbReference type="Proteomes" id="UP000401717">
    <property type="component" value="Unassembled WGS sequence"/>
</dbReference>
<feature type="compositionally biased region" description="Basic and acidic residues" evidence="1">
    <location>
        <begin position="59"/>
        <end position="72"/>
    </location>
</feature>
<accession>A0A564G6F4</accession>
<keyword evidence="2" id="KW-0732">Signal</keyword>
<feature type="region of interest" description="Disordered" evidence="1">
    <location>
        <begin position="51"/>
        <end position="72"/>
    </location>
</feature>
<evidence type="ECO:0000256" key="1">
    <source>
        <dbReference type="SAM" id="MobiDB-lite"/>
    </source>
</evidence>
<organism evidence="4 5">
    <name type="scientific">Methylobacterium dankookense</name>
    <dbReference type="NCBI Taxonomy" id="560405"/>
    <lineage>
        <taxon>Bacteria</taxon>
        <taxon>Pseudomonadati</taxon>
        <taxon>Pseudomonadota</taxon>
        <taxon>Alphaproteobacteria</taxon>
        <taxon>Hyphomicrobiales</taxon>
        <taxon>Methylobacteriaceae</taxon>
        <taxon>Methylobacterium</taxon>
    </lineage>
</organism>
<dbReference type="EMBL" id="BPQI01000265">
    <property type="protein sequence ID" value="GJD59844.1"/>
    <property type="molecule type" value="Genomic_DNA"/>
</dbReference>
<evidence type="ECO:0000313" key="6">
    <source>
        <dbReference type="Proteomes" id="UP001055303"/>
    </source>
</evidence>
<dbReference type="Proteomes" id="UP001055303">
    <property type="component" value="Unassembled WGS sequence"/>
</dbReference>
<evidence type="ECO:0000313" key="5">
    <source>
        <dbReference type="Proteomes" id="UP000401717"/>
    </source>
</evidence>
<reference evidence="3" key="3">
    <citation type="submission" date="2021-08" db="EMBL/GenBank/DDBJ databases">
        <authorList>
            <person name="Tani A."/>
            <person name="Ola A."/>
            <person name="Ogura Y."/>
            <person name="Katsura K."/>
            <person name="Hayashi T."/>
        </authorList>
    </citation>
    <scope>NUCLEOTIDE SEQUENCE</scope>
    <source>
        <strain evidence="3">DSM 22415</strain>
    </source>
</reference>
<reference evidence="3" key="2">
    <citation type="journal article" date="2021" name="Front. Microbiol.">
        <title>Comprehensive Comparative Genomics and Phenotyping of Methylobacterium Species.</title>
        <authorList>
            <person name="Alessa O."/>
            <person name="Ogura Y."/>
            <person name="Fujitani Y."/>
            <person name="Takami H."/>
            <person name="Hayashi T."/>
            <person name="Sahin N."/>
            <person name="Tani A."/>
        </authorList>
    </citation>
    <scope>NUCLEOTIDE SEQUENCE</scope>
    <source>
        <strain evidence="3">DSM 22415</strain>
    </source>
</reference>
<name>A0A564G6F4_9HYPH</name>
<feature type="signal peptide" evidence="2">
    <location>
        <begin position="1"/>
        <end position="25"/>
    </location>
</feature>
<dbReference type="RefSeq" id="WP_144769321.1">
    <property type="nucleotide sequence ID" value="NZ_BPQI01000265.1"/>
</dbReference>
<dbReference type="EMBL" id="CABFVH010000099">
    <property type="protein sequence ID" value="VUF16119.1"/>
    <property type="molecule type" value="Genomic_DNA"/>
</dbReference>
<reference evidence="4 5" key="1">
    <citation type="submission" date="2019-06" db="EMBL/GenBank/DDBJ databases">
        <authorList>
            <person name="Rodrigo-Torres L."/>
            <person name="Arahal R. D."/>
            <person name="Lucena T."/>
        </authorList>
    </citation>
    <scope>NUCLEOTIDE SEQUENCE [LARGE SCALE GENOMIC DNA]</scope>
    <source>
        <strain evidence="4 5">SW08-7</strain>
    </source>
</reference>
<protein>
    <submittedName>
        <fullName evidence="4">Uncharacterized protein</fullName>
    </submittedName>
</protein>
<gene>
    <name evidence="3" type="ORF">IFDJLNFL_5775</name>
    <name evidence="4" type="ORF">MTDSW087_05876</name>
</gene>
<proteinExistence type="predicted"/>
<evidence type="ECO:0000313" key="4">
    <source>
        <dbReference type="EMBL" id="VUF16119.1"/>
    </source>
</evidence>